<dbReference type="Gramene" id="OMO51018">
    <property type="protein sequence ID" value="OMO51018"/>
    <property type="gene ID" value="CCACVL1_30047"/>
</dbReference>
<gene>
    <name evidence="1" type="ORF">CCACVL1_30047</name>
</gene>
<sequence>MDKGRAGREIWSCIKGSHNPACEN</sequence>
<dbReference type="AlphaFoldDB" id="A0A1R3FYV3"/>
<keyword evidence="2" id="KW-1185">Reference proteome</keyword>
<proteinExistence type="predicted"/>
<evidence type="ECO:0000313" key="1">
    <source>
        <dbReference type="EMBL" id="OMO51018.1"/>
    </source>
</evidence>
<accession>A0A1R3FYV3</accession>
<dbReference type="Proteomes" id="UP000188268">
    <property type="component" value="Unassembled WGS sequence"/>
</dbReference>
<dbReference type="EMBL" id="AWWV01015974">
    <property type="protein sequence ID" value="OMO51018.1"/>
    <property type="molecule type" value="Genomic_DNA"/>
</dbReference>
<name>A0A1R3FYV3_COCAP</name>
<reference evidence="1 2" key="1">
    <citation type="submission" date="2013-09" db="EMBL/GenBank/DDBJ databases">
        <title>Corchorus capsularis genome sequencing.</title>
        <authorList>
            <person name="Alam M."/>
            <person name="Haque M.S."/>
            <person name="Islam M.S."/>
            <person name="Emdad E.M."/>
            <person name="Islam M.M."/>
            <person name="Ahmed B."/>
            <person name="Halim A."/>
            <person name="Hossen Q.M.M."/>
            <person name="Hossain M.Z."/>
            <person name="Ahmed R."/>
            <person name="Khan M.M."/>
            <person name="Islam R."/>
            <person name="Rashid M.M."/>
            <person name="Khan S.A."/>
            <person name="Rahman M.S."/>
            <person name="Alam M."/>
        </authorList>
    </citation>
    <scope>NUCLEOTIDE SEQUENCE [LARGE SCALE GENOMIC DNA]</scope>
    <source>
        <strain evidence="2">cv. CVL-1</strain>
        <tissue evidence="1">Whole seedling</tissue>
    </source>
</reference>
<organism evidence="1 2">
    <name type="scientific">Corchorus capsularis</name>
    <name type="common">Jute</name>
    <dbReference type="NCBI Taxonomy" id="210143"/>
    <lineage>
        <taxon>Eukaryota</taxon>
        <taxon>Viridiplantae</taxon>
        <taxon>Streptophyta</taxon>
        <taxon>Embryophyta</taxon>
        <taxon>Tracheophyta</taxon>
        <taxon>Spermatophyta</taxon>
        <taxon>Magnoliopsida</taxon>
        <taxon>eudicotyledons</taxon>
        <taxon>Gunneridae</taxon>
        <taxon>Pentapetalae</taxon>
        <taxon>rosids</taxon>
        <taxon>malvids</taxon>
        <taxon>Malvales</taxon>
        <taxon>Malvaceae</taxon>
        <taxon>Grewioideae</taxon>
        <taxon>Apeibeae</taxon>
        <taxon>Corchorus</taxon>
    </lineage>
</organism>
<protein>
    <submittedName>
        <fullName evidence="1">Uncharacterized protein</fullName>
    </submittedName>
</protein>
<evidence type="ECO:0000313" key="2">
    <source>
        <dbReference type="Proteomes" id="UP000188268"/>
    </source>
</evidence>
<comment type="caution">
    <text evidence="1">The sequence shown here is derived from an EMBL/GenBank/DDBJ whole genome shotgun (WGS) entry which is preliminary data.</text>
</comment>